<dbReference type="Proteomes" id="UP000002195">
    <property type="component" value="Unassembled WGS sequence"/>
</dbReference>
<keyword evidence="3" id="KW-1185">Reference proteome</keyword>
<dbReference type="KEGG" id="ddi:DDB_G0274983"/>
<dbReference type="Pfam" id="PF25037">
    <property type="entry name" value="VPS13_C"/>
    <property type="match status" value="1"/>
</dbReference>
<accession>Q554Q9</accession>
<dbReference type="VEuPathDB" id="AmoebaDB:DDB_G0274983"/>
<accession>Q8T1A2</accession>
<comment type="caution">
    <text evidence="2">The sequence shown here is derived from an EMBL/GenBank/DDBJ whole genome shotgun (WGS) entry which is preliminary data.</text>
</comment>
<feature type="domain" description="Intermembrane lipid transfer protein VPS13-like C-terminal" evidence="1">
    <location>
        <begin position="15"/>
        <end position="85"/>
    </location>
</feature>
<sequence>MFECIVLENPFLSEPPRLFGTDNLLVEYNFHEQSEGHYILETTFKGRFKNSHLYIIYFNNGGGGGSVKNYITLITNLRIVLVKQTNKE</sequence>
<evidence type="ECO:0000313" key="2">
    <source>
        <dbReference type="EMBL" id="EAL70384.1"/>
    </source>
</evidence>
<dbReference type="RefSeq" id="XP_644264.1">
    <property type="nucleotide sequence ID" value="XM_639172.1"/>
</dbReference>
<dbReference type="GeneID" id="8619692"/>
<protein>
    <recommendedName>
        <fullName evidence="1">Intermembrane lipid transfer protein VPS13-like C-terminal domain-containing protein</fullName>
    </recommendedName>
</protein>
<dbReference type="InParanoid" id="Q8T1A2"/>
<gene>
    <name evidence="2" type="ORF">DDB_G0274983</name>
</gene>
<dbReference type="PaxDb" id="44689-DDB0217581"/>
<dbReference type="InterPro" id="IPR056748">
    <property type="entry name" value="VPS13-like_C"/>
</dbReference>
<name>Q8T1A2_DICDI</name>
<evidence type="ECO:0000313" key="3">
    <source>
        <dbReference type="Proteomes" id="UP000002195"/>
    </source>
</evidence>
<dbReference type="EMBL" id="AAFI02000012">
    <property type="protein sequence ID" value="EAL70384.1"/>
    <property type="molecule type" value="Genomic_DNA"/>
</dbReference>
<dbReference type="AlphaFoldDB" id="Q8T1A2"/>
<dbReference type="HOGENOM" id="CLU_2473658_0_0_1"/>
<reference evidence="2 3" key="1">
    <citation type="journal article" date="2005" name="Nature">
        <title>The genome of the social amoeba Dictyostelium discoideum.</title>
        <authorList>
            <consortium name="The Dictyostelium discoideum Sequencing Consortium"/>
            <person name="Eichinger L."/>
            <person name="Pachebat J.A."/>
            <person name="Glockner G."/>
            <person name="Rajandream M.A."/>
            <person name="Sucgang R."/>
            <person name="Berriman M."/>
            <person name="Song J."/>
            <person name="Olsen R."/>
            <person name="Szafranski K."/>
            <person name="Xu Q."/>
            <person name="Tunggal B."/>
            <person name="Kummerfeld S."/>
            <person name="Madera M."/>
            <person name="Konfortov B.A."/>
            <person name="Rivero F."/>
            <person name="Bankier A.T."/>
            <person name="Lehmann R."/>
            <person name="Hamlin N."/>
            <person name="Davies R."/>
            <person name="Gaudet P."/>
            <person name="Fey P."/>
            <person name="Pilcher K."/>
            <person name="Chen G."/>
            <person name="Saunders D."/>
            <person name="Sodergren E."/>
            <person name="Davis P."/>
            <person name="Kerhornou A."/>
            <person name="Nie X."/>
            <person name="Hall N."/>
            <person name="Anjard C."/>
            <person name="Hemphill L."/>
            <person name="Bason N."/>
            <person name="Farbrother P."/>
            <person name="Desany B."/>
            <person name="Just E."/>
            <person name="Morio T."/>
            <person name="Rost R."/>
            <person name="Churcher C."/>
            <person name="Cooper J."/>
            <person name="Haydock S."/>
            <person name="van Driessche N."/>
            <person name="Cronin A."/>
            <person name="Goodhead I."/>
            <person name="Muzny D."/>
            <person name="Mourier T."/>
            <person name="Pain A."/>
            <person name="Lu M."/>
            <person name="Harper D."/>
            <person name="Lindsay R."/>
            <person name="Hauser H."/>
            <person name="James K."/>
            <person name="Quiles M."/>
            <person name="Madan Babu M."/>
            <person name="Saito T."/>
            <person name="Buchrieser C."/>
            <person name="Wardroper A."/>
            <person name="Felder M."/>
            <person name="Thangavelu M."/>
            <person name="Johnson D."/>
            <person name="Knights A."/>
            <person name="Loulseged H."/>
            <person name="Mungall K."/>
            <person name="Oliver K."/>
            <person name="Price C."/>
            <person name="Quail M.A."/>
            <person name="Urushihara H."/>
            <person name="Hernandez J."/>
            <person name="Rabbinowitsch E."/>
            <person name="Steffen D."/>
            <person name="Sanders M."/>
            <person name="Ma J."/>
            <person name="Kohara Y."/>
            <person name="Sharp S."/>
            <person name="Simmonds M."/>
            <person name="Spiegler S."/>
            <person name="Tivey A."/>
            <person name="Sugano S."/>
            <person name="White B."/>
            <person name="Walker D."/>
            <person name="Woodward J."/>
            <person name="Winckler T."/>
            <person name="Tanaka Y."/>
            <person name="Shaulsky G."/>
            <person name="Schleicher M."/>
            <person name="Weinstock G."/>
            <person name="Rosenthal A."/>
            <person name="Cox E.C."/>
            <person name="Chisholm R.L."/>
            <person name="Gibbs R."/>
            <person name="Loomis W.F."/>
            <person name="Platzer M."/>
            <person name="Kay R.R."/>
            <person name="Williams J."/>
            <person name="Dear P.H."/>
            <person name="Noegel A.A."/>
            <person name="Barrell B."/>
            <person name="Kuspa A."/>
        </authorList>
    </citation>
    <scope>NUCLEOTIDE SEQUENCE [LARGE SCALE GENOMIC DNA]</scope>
    <source>
        <strain evidence="2 3">AX4</strain>
    </source>
</reference>
<evidence type="ECO:0000259" key="1">
    <source>
        <dbReference type="Pfam" id="PF25037"/>
    </source>
</evidence>
<organism evidence="2 3">
    <name type="scientific">Dictyostelium discoideum</name>
    <name type="common">Social amoeba</name>
    <dbReference type="NCBI Taxonomy" id="44689"/>
    <lineage>
        <taxon>Eukaryota</taxon>
        <taxon>Amoebozoa</taxon>
        <taxon>Evosea</taxon>
        <taxon>Eumycetozoa</taxon>
        <taxon>Dictyostelia</taxon>
        <taxon>Dictyosteliales</taxon>
        <taxon>Dictyosteliaceae</taxon>
        <taxon>Dictyostelium</taxon>
    </lineage>
</organism>
<proteinExistence type="predicted"/>